<proteinExistence type="predicted"/>
<evidence type="ECO:0000256" key="1">
    <source>
        <dbReference type="SAM" id="MobiDB-lite"/>
    </source>
</evidence>
<gene>
    <name evidence="3" type="ORF">JZ786_04475</name>
</gene>
<dbReference type="InterPro" id="IPR000073">
    <property type="entry name" value="AB_hydrolase_1"/>
</dbReference>
<dbReference type="PANTHER" id="PTHR43433">
    <property type="entry name" value="HYDROLASE, ALPHA/BETA FOLD FAMILY PROTEIN"/>
    <property type="match status" value="1"/>
</dbReference>
<dbReference type="EMBL" id="CP071182">
    <property type="protein sequence ID" value="QSO48257.1"/>
    <property type="molecule type" value="Genomic_DNA"/>
</dbReference>
<dbReference type="Gene3D" id="3.40.50.1820">
    <property type="entry name" value="alpha/beta hydrolase"/>
    <property type="match status" value="1"/>
</dbReference>
<dbReference type="RefSeq" id="WP_206657592.1">
    <property type="nucleotide sequence ID" value="NZ_CP071182.1"/>
</dbReference>
<feature type="domain" description="AB hydrolase-1" evidence="2">
    <location>
        <begin position="22"/>
        <end position="233"/>
    </location>
</feature>
<keyword evidence="3" id="KW-0378">Hydrolase</keyword>
<organism evidence="3 4">
    <name type="scientific">Alicyclobacillus mengziensis</name>
    <dbReference type="NCBI Taxonomy" id="2931921"/>
    <lineage>
        <taxon>Bacteria</taxon>
        <taxon>Bacillati</taxon>
        <taxon>Bacillota</taxon>
        <taxon>Bacilli</taxon>
        <taxon>Bacillales</taxon>
        <taxon>Alicyclobacillaceae</taxon>
        <taxon>Alicyclobacillus</taxon>
    </lineage>
</organism>
<dbReference type="KEGG" id="afx:JZ786_04475"/>
<feature type="region of interest" description="Disordered" evidence="1">
    <location>
        <begin position="264"/>
        <end position="289"/>
    </location>
</feature>
<accession>A0A9X7Z7C5</accession>
<sequence>MSTMTVNGVSLYYVVKGQGIPIILIHPPVLTSISFAAQLRELSQECQTIAFDIRGHGKSQESAKPVTYPLIASDMKELMSGLGIEKAFLCGYSTGGSIVLEFLLRYPERAYGGIIVSGISEVHDLRLKTRMLLGMVVAKLGAMRTLALSLAWSNSERSMFWKTFQDAKKGNNQNAAEYYRYSLTYNCTDQLSEIKSPVLLVYGDKDKGFHSYGQLLHRLLPHNEFVYIRDVKHQIPSKAATAFHEVVKKFIDSPCEVAHTIERPALDSTGGNEGIRHQTRNTPGEKQRI</sequence>
<dbReference type="PANTHER" id="PTHR43433:SF5">
    <property type="entry name" value="AB HYDROLASE-1 DOMAIN-CONTAINING PROTEIN"/>
    <property type="match status" value="1"/>
</dbReference>
<evidence type="ECO:0000313" key="4">
    <source>
        <dbReference type="Proteomes" id="UP000663505"/>
    </source>
</evidence>
<dbReference type="SUPFAM" id="SSF53474">
    <property type="entry name" value="alpha/beta-Hydrolases"/>
    <property type="match status" value="1"/>
</dbReference>
<protein>
    <submittedName>
        <fullName evidence="3">Alpha/beta hydrolase</fullName>
    </submittedName>
</protein>
<dbReference type="Proteomes" id="UP000663505">
    <property type="component" value="Chromosome"/>
</dbReference>
<evidence type="ECO:0000259" key="2">
    <source>
        <dbReference type="Pfam" id="PF00561"/>
    </source>
</evidence>
<reference evidence="3 4" key="1">
    <citation type="submission" date="2021-02" db="EMBL/GenBank/DDBJ databases">
        <title>Alicyclobacillus curvatus sp. nov. and Alicyclobacillus mengziensis sp. nov., two acidophilic bacteria isolated from acid mine drainage.</title>
        <authorList>
            <person name="Huang Y."/>
        </authorList>
    </citation>
    <scope>NUCLEOTIDE SEQUENCE [LARGE SCALE GENOMIC DNA]</scope>
    <source>
        <strain evidence="3 4">S30H14</strain>
    </source>
</reference>
<dbReference type="InterPro" id="IPR029058">
    <property type="entry name" value="AB_hydrolase_fold"/>
</dbReference>
<dbReference type="InterPro" id="IPR050471">
    <property type="entry name" value="AB_hydrolase"/>
</dbReference>
<dbReference type="AlphaFoldDB" id="A0A9X7Z7C5"/>
<name>A0A9X7Z7C5_9BACL</name>
<dbReference type="GO" id="GO:0016787">
    <property type="term" value="F:hydrolase activity"/>
    <property type="evidence" value="ECO:0007669"/>
    <property type="project" value="UniProtKB-KW"/>
</dbReference>
<keyword evidence="4" id="KW-1185">Reference proteome</keyword>
<dbReference type="Pfam" id="PF00561">
    <property type="entry name" value="Abhydrolase_1"/>
    <property type="match status" value="1"/>
</dbReference>
<evidence type="ECO:0000313" key="3">
    <source>
        <dbReference type="EMBL" id="QSO48257.1"/>
    </source>
</evidence>